<dbReference type="AlphaFoldDB" id="A0AAR2J9F2"/>
<dbReference type="GeneTree" id="ENSGT01120000277962"/>
<name>A0AAR2J9F2_PYGNA</name>
<protein>
    <submittedName>
        <fullName evidence="1">Uncharacterized protein</fullName>
    </submittedName>
</protein>
<accession>A0AAR2J9F2</accession>
<reference evidence="1" key="3">
    <citation type="submission" date="2025-09" db="UniProtKB">
        <authorList>
            <consortium name="Ensembl"/>
        </authorList>
    </citation>
    <scope>IDENTIFICATION</scope>
</reference>
<evidence type="ECO:0000313" key="2">
    <source>
        <dbReference type="Proteomes" id="UP001501920"/>
    </source>
</evidence>
<reference evidence="1 2" key="1">
    <citation type="submission" date="2020-10" db="EMBL/GenBank/DDBJ databases">
        <title>Pygocentrus nattereri (red-bellied piranha) genome, fPygNat1, primary haplotype.</title>
        <authorList>
            <person name="Myers G."/>
            <person name="Meyer A."/>
            <person name="Karagic N."/>
            <person name="Pippel M."/>
            <person name="Winkler S."/>
            <person name="Tracey A."/>
            <person name="Wood J."/>
            <person name="Formenti G."/>
            <person name="Howe K."/>
            <person name="Fedrigo O."/>
            <person name="Jarvis E.D."/>
        </authorList>
    </citation>
    <scope>NUCLEOTIDE SEQUENCE [LARGE SCALE GENOMIC DNA]</scope>
</reference>
<sequence>RDDLPTLPPPVKYIYVHLDTFILYIHPHIHLLSYIHLHIDPHIYIHLYRTIPVKQQSNNNRHQRDRRQAGLSQEPIRVKFLQLVFRGSRHSFQTNVIK</sequence>
<proteinExistence type="predicted"/>
<organism evidence="1 2">
    <name type="scientific">Pygocentrus nattereri</name>
    <name type="common">Red-bellied piranha</name>
    <dbReference type="NCBI Taxonomy" id="42514"/>
    <lineage>
        <taxon>Eukaryota</taxon>
        <taxon>Metazoa</taxon>
        <taxon>Chordata</taxon>
        <taxon>Craniata</taxon>
        <taxon>Vertebrata</taxon>
        <taxon>Euteleostomi</taxon>
        <taxon>Actinopterygii</taxon>
        <taxon>Neopterygii</taxon>
        <taxon>Teleostei</taxon>
        <taxon>Ostariophysi</taxon>
        <taxon>Characiformes</taxon>
        <taxon>Characoidei</taxon>
        <taxon>Pygocentrus</taxon>
    </lineage>
</organism>
<reference evidence="1" key="2">
    <citation type="submission" date="2025-08" db="UniProtKB">
        <authorList>
            <consortium name="Ensembl"/>
        </authorList>
    </citation>
    <scope>IDENTIFICATION</scope>
</reference>
<evidence type="ECO:0000313" key="1">
    <source>
        <dbReference type="Ensembl" id="ENSPNAP00000048663.1"/>
    </source>
</evidence>
<dbReference type="Proteomes" id="UP001501920">
    <property type="component" value="Chromosome 11"/>
</dbReference>
<keyword evidence="2" id="KW-1185">Reference proteome</keyword>
<dbReference type="Ensembl" id="ENSPNAT00000077065.1">
    <property type="protein sequence ID" value="ENSPNAP00000048663.1"/>
    <property type="gene ID" value="ENSPNAG00000033027.1"/>
</dbReference>